<protein>
    <submittedName>
        <fullName evidence="4">40S ribosomal protein S19-1</fullName>
    </submittedName>
</protein>
<evidence type="ECO:0000256" key="2">
    <source>
        <dbReference type="ARBA" id="ARBA00022980"/>
    </source>
</evidence>
<dbReference type="AlphaFoldDB" id="A0A0A9Z8I6"/>
<dbReference type="SMART" id="SM01413">
    <property type="entry name" value="Ribosomal_S19e"/>
    <property type="match status" value="1"/>
</dbReference>
<reference evidence="4" key="2">
    <citation type="submission" date="2014-07" db="EMBL/GenBank/DDBJ databases">
        <authorList>
            <person name="Hull J."/>
        </authorList>
    </citation>
    <scope>NUCLEOTIDE SEQUENCE</scope>
</reference>
<dbReference type="InterPro" id="IPR036390">
    <property type="entry name" value="WH_DNA-bd_sf"/>
</dbReference>
<sequence>MQKAKTVKDIPASKFVAALAEHFKNSGKYKLPVWHDIVKTSSAAQLAPLDEDWYYKRLAAVARRVYLKGGLGSHRLTKCFSRSGKFDTRPRHSVRAAKQPIRSALKALEKNGLVSRKKGAAGRFFTSAGRRELDNVATSI</sequence>
<evidence type="ECO:0000256" key="3">
    <source>
        <dbReference type="ARBA" id="ARBA00023274"/>
    </source>
</evidence>
<dbReference type="EMBL" id="GDHC01006981">
    <property type="protein sequence ID" value="JAQ11648.1"/>
    <property type="molecule type" value="Transcribed_RNA"/>
</dbReference>
<dbReference type="FunFam" id="1.10.10.10:FF:000118">
    <property type="entry name" value="40S ribosomal protein S19"/>
    <property type="match status" value="1"/>
</dbReference>
<evidence type="ECO:0000313" key="5">
    <source>
        <dbReference type="EMBL" id="JAQ11648.1"/>
    </source>
</evidence>
<accession>A0A0A9Z8I6</accession>
<proteinExistence type="inferred from homology"/>
<keyword evidence="2 4" id="KW-0689">Ribosomal protein</keyword>
<dbReference type="GO" id="GO:0022627">
    <property type="term" value="C:cytosolic small ribosomal subunit"/>
    <property type="evidence" value="ECO:0007669"/>
    <property type="project" value="TreeGrafter"/>
</dbReference>
<keyword evidence="3" id="KW-0687">Ribonucleoprotein</keyword>
<dbReference type="GO" id="GO:0000028">
    <property type="term" value="P:ribosomal small subunit assembly"/>
    <property type="evidence" value="ECO:0007669"/>
    <property type="project" value="TreeGrafter"/>
</dbReference>
<reference evidence="4" key="1">
    <citation type="journal article" date="2014" name="PLoS ONE">
        <title>Transcriptome-Based Identification of ABC Transporters in the Western Tarnished Plant Bug Lygus hesperus.</title>
        <authorList>
            <person name="Hull J.J."/>
            <person name="Chaney K."/>
            <person name="Geib S.M."/>
            <person name="Fabrick J.A."/>
            <person name="Brent C.S."/>
            <person name="Walsh D."/>
            <person name="Lavine L.C."/>
        </authorList>
    </citation>
    <scope>NUCLEOTIDE SEQUENCE</scope>
</reference>
<reference evidence="5" key="3">
    <citation type="journal article" date="2016" name="Gigascience">
        <title>De novo construction of an expanded transcriptome assembly for the western tarnished plant bug, Lygus hesperus.</title>
        <authorList>
            <person name="Tassone E.E."/>
            <person name="Geib S.M."/>
            <person name="Hall B."/>
            <person name="Fabrick J.A."/>
            <person name="Brent C.S."/>
            <person name="Hull J.J."/>
        </authorList>
    </citation>
    <scope>NUCLEOTIDE SEQUENCE</scope>
</reference>
<dbReference type="GO" id="GO:0003723">
    <property type="term" value="F:RNA binding"/>
    <property type="evidence" value="ECO:0007669"/>
    <property type="project" value="TreeGrafter"/>
</dbReference>
<gene>
    <name evidence="4" type="primary">RPS19A</name>
    <name evidence="5" type="synonym">RPS19A_0</name>
    <name evidence="4" type="ORF">CM83_1919</name>
    <name evidence="5" type="ORF">g.8116</name>
</gene>
<dbReference type="EMBL" id="GBHO01002032">
    <property type="protein sequence ID" value="JAG41572.1"/>
    <property type="molecule type" value="Transcribed_RNA"/>
</dbReference>
<dbReference type="InterPro" id="IPR036388">
    <property type="entry name" value="WH-like_DNA-bd_sf"/>
</dbReference>
<evidence type="ECO:0000256" key="1">
    <source>
        <dbReference type="ARBA" id="ARBA00010014"/>
    </source>
</evidence>
<dbReference type="PANTHER" id="PTHR11710">
    <property type="entry name" value="40S RIBOSOMAL PROTEIN S19"/>
    <property type="match status" value="1"/>
</dbReference>
<dbReference type="InterPro" id="IPR001266">
    <property type="entry name" value="Ribosomal_eS19"/>
</dbReference>
<comment type="similarity">
    <text evidence="1">Belongs to the eukaryotic ribosomal protein eS19 family.</text>
</comment>
<dbReference type="PANTHER" id="PTHR11710:SF0">
    <property type="entry name" value="40S RIBOSOMAL PROTEIN S19"/>
    <property type="match status" value="1"/>
</dbReference>
<evidence type="ECO:0000313" key="4">
    <source>
        <dbReference type="EMBL" id="JAG41572.1"/>
    </source>
</evidence>
<dbReference type="GO" id="GO:0003735">
    <property type="term" value="F:structural constituent of ribosome"/>
    <property type="evidence" value="ECO:0007669"/>
    <property type="project" value="InterPro"/>
</dbReference>
<dbReference type="Gene3D" id="1.10.10.10">
    <property type="entry name" value="Winged helix-like DNA-binding domain superfamily/Winged helix DNA-binding domain"/>
    <property type="match status" value="1"/>
</dbReference>
<name>A0A0A9Z8I6_LYGHE</name>
<dbReference type="GO" id="GO:0002181">
    <property type="term" value="P:cytoplasmic translation"/>
    <property type="evidence" value="ECO:0007669"/>
    <property type="project" value="UniProtKB-ARBA"/>
</dbReference>
<dbReference type="Pfam" id="PF01090">
    <property type="entry name" value="Ribosomal_S19e"/>
    <property type="match status" value="1"/>
</dbReference>
<dbReference type="SUPFAM" id="SSF46785">
    <property type="entry name" value="Winged helix' DNA-binding domain"/>
    <property type="match status" value="1"/>
</dbReference>
<organism evidence="4">
    <name type="scientific">Lygus hesperus</name>
    <name type="common">Western plant bug</name>
    <dbReference type="NCBI Taxonomy" id="30085"/>
    <lineage>
        <taxon>Eukaryota</taxon>
        <taxon>Metazoa</taxon>
        <taxon>Ecdysozoa</taxon>
        <taxon>Arthropoda</taxon>
        <taxon>Hexapoda</taxon>
        <taxon>Insecta</taxon>
        <taxon>Pterygota</taxon>
        <taxon>Neoptera</taxon>
        <taxon>Paraneoptera</taxon>
        <taxon>Hemiptera</taxon>
        <taxon>Heteroptera</taxon>
        <taxon>Panheteroptera</taxon>
        <taxon>Cimicomorpha</taxon>
        <taxon>Miridae</taxon>
        <taxon>Mirini</taxon>
        <taxon>Lygus</taxon>
    </lineage>
</organism>